<dbReference type="Pfam" id="PF07686">
    <property type="entry name" value="V-set"/>
    <property type="match status" value="1"/>
</dbReference>
<dbReference type="InterPro" id="IPR013106">
    <property type="entry name" value="Ig_V-set"/>
</dbReference>
<evidence type="ECO:0000313" key="4">
    <source>
        <dbReference type="Proteomes" id="UP000198287"/>
    </source>
</evidence>
<dbReference type="EMBL" id="LNIX01000004">
    <property type="protein sequence ID" value="OXA56612.1"/>
    <property type="molecule type" value="Genomic_DNA"/>
</dbReference>
<dbReference type="SMART" id="SM00409">
    <property type="entry name" value="IG"/>
    <property type="match status" value="1"/>
</dbReference>
<dbReference type="OMA" id="LTRWASC"/>
<dbReference type="SUPFAM" id="SSF48726">
    <property type="entry name" value="Immunoglobulin"/>
    <property type="match status" value="2"/>
</dbReference>
<proteinExistence type="predicted"/>
<name>A0A226EGC2_FOLCA</name>
<dbReference type="AlphaFoldDB" id="A0A226EGC2"/>
<dbReference type="PANTHER" id="PTHR21261:SF15">
    <property type="entry name" value="BEATEN PATH IIIA, ISOFORM D-RELATED"/>
    <property type="match status" value="1"/>
</dbReference>
<feature type="domain" description="Ig-like" evidence="2">
    <location>
        <begin position="110"/>
        <end position="226"/>
    </location>
</feature>
<dbReference type="Proteomes" id="UP000198287">
    <property type="component" value="Unassembled WGS sequence"/>
</dbReference>
<comment type="caution">
    <text evidence="3">The sequence shown here is derived from an EMBL/GenBank/DDBJ whole genome shotgun (WGS) entry which is preliminary data.</text>
</comment>
<dbReference type="PROSITE" id="PS50835">
    <property type="entry name" value="IG_LIKE"/>
    <property type="match status" value="2"/>
</dbReference>
<dbReference type="STRING" id="158441.A0A226EGC2"/>
<evidence type="ECO:0000256" key="1">
    <source>
        <dbReference type="SAM" id="MobiDB-lite"/>
    </source>
</evidence>
<feature type="compositionally biased region" description="Basic and acidic residues" evidence="1">
    <location>
        <begin position="56"/>
        <end position="71"/>
    </location>
</feature>
<feature type="domain" description="Ig-like" evidence="2">
    <location>
        <begin position="235"/>
        <end position="328"/>
    </location>
</feature>
<accession>A0A226EGC2</accession>
<dbReference type="InterPro" id="IPR003599">
    <property type="entry name" value="Ig_sub"/>
</dbReference>
<dbReference type="Gene3D" id="2.60.40.10">
    <property type="entry name" value="Immunoglobulins"/>
    <property type="match status" value="2"/>
</dbReference>
<sequence length="383" mass="43427">MNLLTRWASCGPRTILHLLSISSFFLKILVLKQFFLTFLRIYPILTLSRESGEKSGREHLLDSKHDPDGKSKVKSMFNRNSSKNQSALSLPSRHADGFVTAEAKGKYLKPILCIAESEGLRDVRLEAYRYTRLGEEITLRCSYDLEAGTLYAVKWYRGVEEFYRFIPKELRPKQVFPGTGISVDYFRSDDHHVLLRNASFETSGKYKCSVSIEGNFQTISDSKEITVVVIGYDAPSLVLRDLHYEPGSPGEATCRMHRTSPPVNMTWFINNEEVTKRVITRTEPDEEDDRISSTISVIYFTLPTSSYGPTFIKCRATLYDIYADASITRIQPRIPSSNSNSRKVLEVPNSLQHSSAQIVGFHISTPVLLMLTQSVLKCTLEQV</sequence>
<protein>
    <submittedName>
        <fullName evidence="3">Down syndrome cell adhesion molecule-like protein 1</fullName>
    </submittedName>
</protein>
<dbReference type="OrthoDB" id="6343941at2759"/>
<dbReference type="InterPro" id="IPR007110">
    <property type="entry name" value="Ig-like_dom"/>
</dbReference>
<evidence type="ECO:0000313" key="3">
    <source>
        <dbReference type="EMBL" id="OXA56612.1"/>
    </source>
</evidence>
<dbReference type="InterPro" id="IPR036179">
    <property type="entry name" value="Ig-like_dom_sf"/>
</dbReference>
<reference evidence="3 4" key="1">
    <citation type="submission" date="2015-12" db="EMBL/GenBank/DDBJ databases">
        <title>The genome of Folsomia candida.</title>
        <authorList>
            <person name="Faddeeva A."/>
            <person name="Derks M.F."/>
            <person name="Anvar Y."/>
            <person name="Smit S."/>
            <person name="Van Straalen N."/>
            <person name="Roelofs D."/>
        </authorList>
    </citation>
    <scope>NUCLEOTIDE SEQUENCE [LARGE SCALE GENOMIC DNA]</scope>
    <source>
        <strain evidence="3 4">VU population</strain>
        <tissue evidence="3">Whole body</tissue>
    </source>
</reference>
<keyword evidence="4" id="KW-1185">Reference proteome</keyword>
<dbReference type="PANTHER" id="PTHR21261">
    <property type="entry name" value="BEAT PROTEIN"/>
    <property type="match status" value="1"/>
</dbReference>
<feature type="region of interest" description="Disordered" evidence="1">
    <location>
        <begin position="56"/>
        <end position="76"/>
    </location>
</feature>
<gene>
    <name evidence="3" type="ORF">Fcan01_09817</name>
</gene>
<dbReference type="InterPro" id="IPR013783">
    <property type="entry name" value="Ig-like_fold"/>
</dbReference>
<evidence type="ECO:0000259" key="2">
    <source>
        <dbReference type="PROSITE" id="PS50835"/>
    </source>
</evidence>
<organism evidence="3 4">
    <name type="scientific">Folsomia candida</name>
    <name type="common">Springtail</name>
    <dbReference type="NCBI Taxonomy" id="158441"/>
    <lineage>
        <taxon>Eukaryota</taxon>
        <taxon>Metazoa</taxon>
        <taxon>Ecdysozoa</taxon>
        <taxon>Arthropoda</taxon>
        <taxon>Hexapoda</taxon>
        <taxon>Collembola</taxon>
        <taxon>Entomobryomorpha</taxon>
        <taxon>Isotomoidea</taxon>
        <taxon>Isotomidae</taxon>
        <taxon>Proisotominae</taxon>
        <taxon>Folsomia</taxon>
    </lineage>
</organism>